<dbReference type="InterPro" id="IPR011013">
    <property type="entry name" value="Gal_mutarotase_sf_dom"/>
</dbReference>
<evidence type="ECO:0000256" key="2">
    <source>
        <dbReference type="ARBA" id="ARBA00001913"/>
    </source>
</evidence>
<evidence type="ECO:0000256" key="5">
    <source>
        <dbReference type="ARBA" id="ARBA00012756"/>
    </source>
</evidence>
<comment type="caution">
    <text evidence="13">The sequence shown here is derived from an EMBL/GenBank/DDBJ whole genome shotgun (WGS) entry which is preliminary data.</text>
</comment>
<comment type="similarity">
    <text evidence="3 10">Belongs to the glycosyl hydrolase 2 family.</text>
</comment>
<evidence type="ECO:0000313" key="13">
    <source>
        <dbReference type="EMBL" id="MFD2067827.1"/>
    </source>
</evidence>
<keyword evidence="14" id="KW-1185">Reference proteome</keyword>
<comment type="catalytic activity">
    <reaction evidence="1 10">
        <text>Hydrolysis of terminal non-reducing beta-D-galactose residues in beta-D-galactosides.</text>
        <dbReference type="EC" id="3.2.1.23"/>
    </reaction>
</comment>
<dbReference type="PANTHER" id="PTHR46323">
    <property type="entry name" value="BETA-GALACTOSIDASE"/>
    <property type="match status" value="1"/>
</dbReference>
<dbReference type="InterPro" id="IPR006103">
    <property type="entry name" value="Glyco_hydro_2_cat"/>
</dbReference>
<feature type="chain" id="PRO_5045458406" description="Beta-galactosidase" evidence="11">
    <location>
        <begin position="19"/>
        <end position="1047"/>
    </location>
</feature>
<dbReference type="InterPro" id="IPR050347">
    <property type="entry name" value="Bact_Beta-galactosidase"/>
</dbReference>
<evidence type="ECO:0000256" key="1">
    <source>
        <dbReference type="ARBA" id="ARBA00001412"/>
    </source>
</evidence>
<keyword evidence="11" id="KW-0732">Signal</keyword>
<dbReference type="SMART" id="SM01038">
    <property type="entry name" value="Bgal_small_N"/>
    <property type="match status" value="1"/>
</dbReference>
<dbReference type="Gene3D" id="2.60.40.10">
    <property type="entry name" value="Immunoglobulins"/>
    <property type="match status" value="2"/>
</dbReference>
<dbReference type="InterPro" id="IPR013783">
    <property type="entry name" value="Ig-like_fold"/>
</dbReference>
<dbReference type="InterPro" id="IPR036156">
    <property type="entry name" value="Beta-gal/glucu_dom_sf"/>
</dbReference>
<keyword evidence="7" id="KW-0106">Calcium</keyword>
<dbReference type="PANTHER" id="PTHR46323:SF2">
    <property type="entry name" value="BETA-GALACTOSIDASE"/>
    <property type="match status" value="1"/>
</dbReference>
<dbReference type="InterPro" id="IPR004199">
    <property type="entry name" value="B-gal_small/dom_5"/>
</dbReference>
<feature type="signal peptide" evidence="11">
    <location>
        <begin position="1"/>
        <end position="18"/>
    </location>
</feature>
<evidence type="ECO:0000256" key="4">
    <source>
        <dbReference type="ARBA" id="ARBA00011245"/>
    </source>
</evidence>
<dbReference type="PROSITE" id="PS00719">
    <property type="entry name" value="GLYCOSYL_HYDROL_F2_1"/>
    <property type="match status" value="1"/>
</dbReference>
<dbReference type="Gene3D" id="2.60.120.260">
    <property type="entry name" value="Galactose-binding domain-like"/>
    <property type="match status" value="1"/>
</dbReference>
<dbReference type="SUPFAM" id="SSF74650">
    <property type="entry name" value="Galactose mutarotase-like"/>
    <property type="match status" value="1"/>
</dbReference>
<evidence type="ECO:0000256" key="9">
    <source>
        <dbReference type="ARBA" id="ARBA00032230"/>
    </source>
</evidence>
<protein>
    <recommendedName>
        <fullName evidence="5 10">Beta-galactosidase</fullName>
        <ecNumber evidence="5 10">3.2.1.23</ecNumber>
    </recommendedName>
    <alternativeName>
        <fullName evidence="9 10">Lactase</fullName>
    </alternativeName>
</protein>
<dbReference type="InterPro" id="IPR008979">
    <property type="entry name" value="Galactose-bd-like_sf"/>
</dbReference>
<name>A0ABW4X0Z1_9BACT</name>
<accession>A0ABW4X0Z1</accession>
<dbReference type="InterPro" id="IPR032312">
    <property type="entry name" value="LacZ_4"/>
</dbReference>
<dbReference type="Pfam" id="PF02836">
    <property type="entry name" value="Glyco_hydro_2_C"/>
    <property type="match status" value="1"/>
</dbReference>
<organism evidence="13 14">
    <name type="scientific">Pontibacter silvestris</name>
    <dbReference type="NCBI Taxonomy" id="2305183"/>
    <lineage>
        <taxon>Bacteria</taxon>
        <taxon>Pseudomonadati</taxon>
        <taxon>Bacteroidota</taxon>
        <taxon>Cytophagia</taxon>
        <taxon>Cytophagales</taxon>
        <taxon>Hymenobacteraceae</taxon>
        <taxon>Pontibacter</taxon>
    </lineage>
</organism>
<dbReference type="InterPro" id="IPR006101">
    <property type="entry name" value="Glyco_hydro_2"/>
</dbReference>
<dbReference type="Proteomes" id="UP001597369">
    <property type="component" value="Unassembled WGS sequence"/>
</dbReference>
<dbReference type="EC" id="3.2.1.23" evidence="5 10"/>
<evidence type="ECO:0000256" key="10">
    <source>
        <dbReference type="RuleBase" id="RU361154"/>
    </source>
</evidence>
<dbReference type="Pfam" id="PF16353">
    <property type="entry name" value="LacZ_4"/>
    <property type="match status" value="1"/>
</dbReference>
<dbReference type="EMBL" id="JBHUHV010000039">
    <property type="protein sequence ID" value="MFD2067827.1"/>
    <property type="molecule type" value="Genomic_DNA"/>
</dbReference>
<keyword evidence="8 10" id="KW-0326">Glycosidase</keyword>
<dbReference type="InterPro" id="IPR006102">
    <property type="entry name" value="Ig-like_GH2"/>
</dbReference>
<dbReference type="InterPro" id="IPR006104">
    <property type="entry name" value="Glyco_hydro_2_N"/>
</dbReference>
<comment type="subunit">
    <text evidence="4">Monomer.</text>
</comment>
<evidence type="ECO:0000259" key="12">
    <source>
        <dbReference type="SMART" id="SM01038"/>
    </source>
</evidence>
<dbReference type="Gene3D" id="2.70.98.10">
    <property type="match status" value="1"/>
</dbReference>
<dbReference type="InterPro" id="IPR023232">
    <property type="entry name" value="Glyco_hydro_2_AS"/>
</dbReference>
<evidence type="ECO:0000256" key="6">
    <source>
        <dbReference type="ARBA" id="ARBA00022801"/>
    </source>
</evidence>
<dbReference type="InterPro" id="IPR017853">
    <property type="entry name" value="GH"/>
</dbReference>
<dbReference type="InterPro" id="IPR014718">
    <property type="entry name" value="GH-type_carb-bd"/>
</dbReference>
<gene>
    <name evidence="13" type="ORF">ACFSKU_13110</name>
</gene>
<dbReference type="Pfam" id="PF02929">
    <property type="entry name" value="Bgal_small_N"/>
    <property type="match status" value="1"/>
</dbReference>
<dbReference type="SUPFAM" id="SSF51445">
    <property type="entry name" value="(Trans)glycosidases"/>
    <property type="match status" value="1"/>
</dbReference>
<dbReference type="RefSeq" id="WP_229958669.1">
    <property type="nucleotide sequence ID" value="NZ_JAJJWI010000003.1"/>
</dbReference>
<keyword evidence="6 10" id="KW-0378">Hydrolase</keyword>
<dbReference type="GO" id="GO:0016787">
    <property type="term" value="F:hydrolase activity"/>
    <property type="evidence" value="ECO:0007669"/>
    <property type="project" value="UniProtKB-KW"/>
</dbReference>
<dbReference type="SUPFAM" id="SSF49303">
    <property type="entry name" value="beta-Galactosidase/glucuronidase domain"/>
    <property type="match status" value="2"/>
</dbReference>
<evidence type="ECO:0000313" key="14">
    <source>
        <dbReference type="Proteomes" id="UP001597369"/>
    </source>
</evidence>
<dbReference type="SUPFAM" id="SSF49785">
    <property type="entry name" value="Galactose-binding domain-like"/>
    <property type="match status" value="1"/>
</dbReference>
<dbReference type="PROSITE" id="PS00608">
    <property type="entry name" value="GLYCOSYL_HYDROL_F2_2"/>
    <property type="match status" value="1"/>
</dbReference>
<evidence type="ECO:0000256" key="11">
    <source>
        <dbReference type="SAM" id="SignalP"/>
    </source>
</evidence>
<dbReference type="PRINTS" id="PR00132">
    <property type="entry name" value="GLHYDRLASE2"/>
</dbReference>
<comment type="cofactor">
    <cofactor evidence="2">
        <name>Ca(2+)</name>
        <dbReference type="ChEBI" id="CHEBI:29108"/>
    </cofactor>
</comment>
<sequence>MRKIITLCCLLWGRMLLAQQAGNEWENPTAIEFNKEKPHVTFMVYDNVADARKDDYSKSQYHQSLNGSWKFSLVKKPADRPQDFYKENFDDSKWSTIPVPSNWELEGHDIPIYTNVTYPFPANPPYVDNNYNPVGTYRRTFTVPAAWNGREVILHFGSISGYAQVYVNGQKVGMTKAAKTPAEFDITKQLKKGGNQLAVQVFRWHDGSYLEDQDFWRLSGIERDVYLQALPKLTLWDFFLRGDLDNKYTNGLFNATVDLRQFEGSNSGKASVAVELYDSKNKKVFTQEKNLSAGAEANKLDFSGTIRNVQKWSGEQPNLYDCVITLKDNNGKTLAVTGSKVGFRKVEIKDSQLHVNGMPILVKGVNRHEHDETKGHVISKESMLKDIELMKLNNINAVRTSHYPNDPLWYKLCDEYGIYLVDEANIETHGMGASLQGRFDESKHPAYLPQWVEAYADRIHRMVERDKNHASIIIWSMGNETGNGPVFHDSYKWMKERDNTRPVQFEQAGEEENTDIVCPMYPPIRYMKSYAADADKKRPFIMCEYSHAMGNSSGNFQEYWDIIRGTPKMQGGFIWDWVDQGIKTKDDNGNEFWAYGGDLGGYHLQNDENFNANGLVAADRSVHPGLYEVKKVYQDILFSAKDVAKGAITVKNEFNFTNLSNYNFKWQLFKNGELQKEGDFDVSLAPHQQKDVKLKLPKVNARDGEEYFLNVYVYTKAATNLVPAGHEIAREQFSLGESNYFAASPAKGELKINRDGNKLTFSAGDVAGEFDTENGRFTSYSKDNKRIISSLPEPYFWRAPTDNDFGNGMQYKSGVWRTAHVNRKVKSVDVGQQQSGGLPVKVNYELTGINVPYTVEYLIQNDGSIRVTASIDMEGRDLPELPRFGMRMELPQQYDNLNYYGRGPWENYSDRKTASFIGSYEDKVENQFVKNYIRPQENGYHTDVRWLKLTNGAGQGILVEGMQPIGFSALNYQAEDLDPGLTKKQQHPTDIKPRKNVYLHVDLKQRGVGGDNSWGMLPHEEYRLLDTKYTYTYQISLIDDKQNKENL</sequence>
<dbReference type="Pfam" id="PF02837">
    <property type="entry name" value="Glyco_hydro_2_N"/>
    <property type="match status" value="1"/>
</dbReference>
<evidence type="ECO:0000256" key="7">
    <source>
        <dbReference type="ARBA" id="ARBA00022837"/>
    </source>
</evidence>
<feature type="domain" description="Beta galactosidase small chain/" evidence="12">
    <location>
        <begin position="760"/>
        <end position="1036"/>
    </location>
</feature>
<dbReference type="Gene3D" id="3.20.20.80">
    <property type="entry name" value="Glycosidases"/>
    <property type="match status" value="1"/>
</dbReference>
<dbReference type="Pfam" id="PF00703">
    <property type="entry name" value="Glyco_hydro_2"/>
    <property type="match status" value="1"/>
</dbReference>
<dbReference type="InterPro" id="IPR023230">
    <property type="entry name" value="Glyco_hydro_2_CS"/>
</dbReference>
<evidence type="ECO:0000256" key="3">
    <source>
        <dbReference type="ARBA" id="ARBA00007401"/>
    </source>
</evidence>
<evidence type="ECO:0000256" key="8">
    <source>
        <dbReference type="ARBA" id="ARBA00023295"/>
    </source>
</evidence>
<proteinExistence type="inferred from homology"/>
<reference evidence="14" key="1">
    <citation type="journal article" date="2019" name="Int. J. Syst. Evol. Microbiol.">
        <title>The Global Catalogue of Microorganisms (GCM) 10K type strain sequencing project: providing services to taxonomists for standard genome sequencing and annotation.</title>
        <authorList>
            <consortium name="The Broad Institute Genomics Platform"/>
            <consortium name="The Broad Institute Genome Sequencing Center for Infectious Disease"/>
            <person name="Wu L."/>
            <person name="Ma J."/>
        </authorList>
    </citation>
    <scope>NUCLEOTIDE SEQUENCE [LARGE SCALE GENOMIC DNA]</scope>
    <source>
        <strain evidence="14">JCM 16545</strain>
    </source>
</reference>